<feature type="chain" id="PRO_5002827669" evidence="1">
    <location>
        <begin position="25"/>
        <end position="2048"/>
    </location>
</feature>
<reference evidence="3 4" key="1">
    <citation type="submission" date="2008-07" db="EMBL/GenBank/DDBJ databases">
        <authorList>
            <person name="Tandeau de Marsac N."/>
            <person name="Ferriera S."/>
            <person name="Johnson J."/>
            <person name="Kravitz S."/>
            <person name="Beeson K."/>
            <person name="Sutton G."/>
            <person name="Rogers Y.-H."/>
            <person name="Friedman R."/>
            <person name="Frazier M."/>
            <person name="Venter J.C."/>
        </authorList>
    </citation>
    <scope>NUCLEOTIDE SEQUENCE [LARGE SCALE GENOMIC DNA]</scope>
    <source>
        <strain evidence="3 4">PCC 7420</strain>
    </source>
</reference>
<evidence type="ECO:0000313" key="4">
    <source>
        <dbReference type="Proteomes" id="UP000003835"/>
    </source>
</evidence>
<dbReference type="Pfam" id="PF12770">
    <property type="entry name" value="CHAT"/>
    <property type="match status" value="1"/>
</dbReference>
<dbReference type="Pfam" id="PF05860">
    <property type="entry name" value="TPS"/>
    <property type="match status" value="1"/>
</dbReference>
<evidence type="ECO:0000259" key="2">
    <source>
        <dbReference type="SMART" id="SM00912"/>
    </source>
</evidence>
<gene>
    <name evidence="3" type="ORF">MC7420_1110</name>
</gene>
<dbReference type="SUPFAM" id="SSF51126">
    <property type="entry name" value="Pectin lyase-like"/>
    <property type="match status" value="1"/>
</dbReference>
<dbReference type="eggNOG" id="COG4995">
    <property type="taxonomic scope" value="Bacteria"/>
</dbReference>
<dbReference type="eggNOG" id="COG3210">
    <property type="taxonomic scope" value="Bacteria"/>
</dbReference>
<sequence>MKTMYRLLIPFCLVAAFTPTPLVSQPITPAADGTETQVTPDGNRLDIQGGSVSADGANLFHSFQQFGLDFDQIANFLANPQTRNILGRVIGGDPSMINGLIQVTGSNANLFLLNPAGIVFGADARLNVPADFTATTATSIGFGNTNWFNVLGNNDYQSLVGVPNQFAFDVSQPGSIVNAGHLAVAEGQNLTLLGGTVINTGQLTAPGGTITIAAVPGENLVRISQPGNLLSLEISPRPSNTNEPLQLNPLDLPVLLTGTGETVDTGLTVSPTNEVQLTESGITLPTEAGIAIVSGNLDVSMPDFSASPQIGGEVNILGDNVALIDARINASGANGGGTVRIGGEYQGSGTIPNALQTFVSQNSVINADALIDGNGGNVILWSDETTRFLGSISARGGLNGGDGGFVEVSGKQALDFQGVVDLLAPAGQVGTLLLDPTDITISTATDSGSMTFASGIFSDTATTPSTLNTTTLENQLAFSNVTVSTASGLSGAGTITVNDPITWSSDSSLTLFANNDINVNANIRYSGTADTALTLQANNSILLNSGVDITANTTGKLDVTVNADRDGSGAGSIFLNPGSAINSNGGDIILGGGSNPLTNPAVGTSDIQELVTTSGVILNNAVLNSGVGNISITGKGIDGTNVAVGIVVTTGTSIQSTTGNITLTGTGGMGGNTNQGIILAEADTNISSVDGTISLTGIGQGTGDENSGIRVDNFSGGMGPVVETTGSGTITFNGTGSSAGNEANDGIVLGEGNIIIRSADGDINLTGVGQGSTTQSDGVEIALDSIVEATGTGTIRLNGTGGMGTIDNQGVRIWKSSQVRTNSGMVDVIGIRGMGTDSYGIQLAENGVLGQETQTGNLTLTTDSLDIDNTFNVVSTGQLQVQPLTPSLGITIGDTSVGTLNLDTTTLASFRNGFSQIIIGGANRSGAITLANNVTFNDPVILRSQTNSGSITTTGYTLTGIDDATIHLDANQDIITGDIINPGGEITLTSNNGTIDTHRGILNTSAATGDGGEITLTANTINPGSINTSAGAGRGGNISLNGTVTLTQPDTTFTTTGMTVGGDMIFTNTLNGVTPDSQNLTLNSGTGNITFEDSVGNTVNLGNLTINSTGITQFKGSVTVESLTTDAEGMTQIRGNVITNGELGQTYRDDVTLIGDIELTGDEINFFGNVSGNGTLTLQPFNPSHAIAINGATDTNTEQLDLSARDINAWEMGFESITIGRNDSSGAITLADDVTFNDSVTLRSPMGNGSINTTGFTLTGNGEITLLANQDIITGTINNPGAAVTLTSLSGNINTDAGTIYTRSSIGKGGAIALNARNTITTGDLDSGSASGTPGPITLNAGNQITFNRPLILPGDFSVSIPNSGNIIFNSTVDGTYDLTLNPGGGIVQFNDRVGSLQPLQSLWVQGDIITNNRAGIDITAENTIKTDDITAPGGINLFSHNGQISTGILDTSASGNGGNSKLTANDRITVSHINTQSLNGIGGNVEITTNHFFRATDSFIDKNGINASISTAGGTDGGSIIIRHGGIMPFIVGNSQTNGIRGAMTRGDTTPDQTIVPNQAYFFSHTQDEERIQILSSPVPFILDEFLIREAKPDLETDVDIIESLNNLIGQGLEAEIEIEEDPETGEKRIVQRFYIPGTLSLNLETSLSVGQTDQLFEEQFEKYFQQNLSREIITAEGLRDTLTTLKEQTGKSSGVVYVRSLTNHLELLLVLPQGYPIRKRIPTANAKELQKTLTEFRQTVTDSHRPKAYLAPAQQLYNWMIAPLESELEEQGIDTLIFSMDAGLRTIPMAALHDGNQFLVEKYSIGSIPSMSLTNHRYNTIKNAQVLAMGASKFEDLPPLPAVPNELQIITKELWSGQSFLNEEFTLNNLKQQRQQFGIIHLATHADFLPNDPSHSYIQLWDEKLRLNQLRQIGWNQSPQVELLVLSACRTAIGDVNAELGFAGLAVNAGVKSALASLWYVSDGSTLALMSEFYRQLSQPDVTIKAEALQRAQIAMLRGQVRLENGQLHGIGMGGIPLPPELKGRGNQDFSHPYYWAAFTMIGSPW</sequence>
<dbReference type="NCBIfam" id="TIGR01901">
    <property type="entry name" value="adhes_NPXG"/>
    <property type="match status" value="1"/>
</dbReference>
<proteinExistence type="predicted"/>
<dbReference type="Proteomes" id="UP000003835">
    <property type="component" value="Unassembled WGS sequence"/>
</dbReference>
<feature type="signal peptide" evidence="1">
    <location>
        <begin position="1"/>
        <end position="24"/>
    </location>
</feature>
<dbReference type="RefSeq" id="WP_006103369.1">
    <property type="nucleotide sequence ID" value="NZ_DS989858.1"/>
</dbReference>
<dbReference type="InterPro" id="IPR024983">
    <property type="entry name" value="CHAT_dom"/>
</dbReference>
<accession>B4VXQ8</accession>
<evidence type="ECO:0000313" key="3">
    <source>
        <dbReference type="EMBL" id="EDX73314.1"/>
    </source>
</evidence>
<organism evidence="3 4">
    <name type="scientific">Coleofasciculus chthonoplastes PCC 7420</name>
    <dbReference type="NCBI Taxonomy" id="118168"/>
    <lineage>
        <taxon>Bacteria</taxon>
        <taxon>Bacillati</taxon>
        <taxon>Cyanobacteriota</taxon>
        <taxon>Cyanophyceae</taxon>
        <taxon>Coleofasciculales</taxon>
        <taxon>Coleofasciculaceae</taxon>
        <taxon>Coleofasciculus</taxon>
    </lineage>
</organism>
<protein>
    <submittedName>
        <fullName evidence="3">Haemagglutination activity domain protein</fullName>
    </submittedName>
</protein>
<dbReference type="HOGENOM" id="CLU_001178_0_0_3"/>
<evidence type="ECO:0000256" key="1">
    <source>
        <dbReference type="SAM" id="SignalP"/>
    </source>
</evidence>
<dbReference type="InterPro" id="IPR008638">
    <property type="entry name" value="FhaB/CdiA-like_TPS"/>
</dbReference>
<dbReference type="EMBL" id="DS989858">
    <property type="protein sequence ID" value="EDX73314.1"/>
    <property type="molecule type" value="Genomic_DNA"/>
</dbReference>
<dbReference type="InterPro" id="IPR011050">
    <property type="entry name" value="Pectin_lyase_fold/virulence"/>
</dbReference>
<keyword evidence="1" id="KW-0732">Signal</keyword>
<dbReference type="Gene3D" id="2.160.20.10">
    <property type="entry name" value="Single-stranded right-handed beta-helix, Pectin lyase-like"/>
    <property type="match status" value="1"/>
</dbReference>
<dbReference type="STRING" id="118168.MC7420_1110"/>
<keyword evidence="4" id="KW-1185">Reference proteome</keyword>
<dbReference type="InterPro" id="IPR012334">
    <property type="entry name" value="Pectin_lyas_fold"/>
</dbReference>
<dbReference type="OrthoDB" id="433405at2"/>
<dbReference type="eggNOG" id="COG2911">
    <property type="taxonomic scope" value="Bacteria"/>
</dbReference>
<dbReference type="SMART" id="SM00912">
    <property type="entry name" value="Haemagg_act"/>
    <property type="match status" value="1"/>
</dbReference>
<name>B4VXQ8_9CYAN</name>
<feature type="domain" description="Filamentous haemagglutinin FhaB/tRNA nuclease CdiA-like TPS" evidence="2">
    <location>
        <begin position="29"/>
        <end position="143"/>
    </location>
</feature>